<sequence length="416" mass="41351">MSELTCGACGRPLREGARFCTGCGAPAAPVLVVEAQPPTRRAAGTRAAGGRSRRPAGQARAGQARAGTGDLTRAGAAPAQGAARRADAAALGAAFDGVRTVGVGARLGAFALDTLTVAAVAGAVYGVTRNVLLAAIVVAELAVGLVVWEARTGRTVGNLALGLRAARAESPYAPGLSRGVSRALVLLAGHLAAGVGQWVVVGSVAGDRSPLRQGWHDKAGRAVVVDVRGSRSPAAALAAPGHSDVPAGYAWAGSPSAAGPVAGASSPGAVATLARPVEAHAPGAAAVAVGPQAPRAATPQGPSRPRTYVLTLDTGEAMSVSGPGVIGRAPRPRDGDRCDHVVTIDDPERSLSRTHARFGIDARGFWVCDAGSGNGTVLVLPSGQSVVVAAERPTPVPTGATIRIGDRTVLVEQLAG</sequence>
<evidence type="ECO:0000313" key="9">
    <source>
        <dbReference type="Proteomes" id="UP000320461"/>
    </source>
</evidence>
<dbReference type="RefSeq" id="WP_141370866.1">
    <property type="nucleotide sequence ID" value="NZ_BJLQ01000022.1"/>
</dbReference>
<dbReference type="SUPFAM" id="SSF49879">
    <property type="entry name" value="SMAD/FHA domain"/>
    <property type="match status" value="1"/>
</dbReference>
<dbReference type="Pfam" id="PF06271">
    <property type="entry name" value="RDD"/>
    <property type="match status" value="1"/>
</dbReference>
<evidence type="ECO:0000256" key="1">
    <source>
        <dbReference type="ARBA" id="ARBA00004141"/>
    </source>
</evidence>
<evidence type="ECO:0000256" key="2">
    <source>
        <dbReference type="ARBA" id="ARBA00022553"/>
    </source>
</evidence>
<keyword evidence="5" id="KW-0472">Membrane</keyword>
<name>A0A4Y3KLL0_9CELL</name>
<accession>A0A4Y3KLL0</accession>
<keyword evidence="3" id="KW-0812">Transmembrane</keyword>
<reference evidence="8 9" key="1">
    <citation type="submission" date="2019-06" db="EMBL/GenBank/DDBJ databases">
        <title>Whole genome shotgun sequence of Cellulomonas gelida NBRC 3748.</title>
        <authorList>
            <person name="Hosoyama A."/>
            <person name="Uohara A."/>
            <person name="Ohji S."/>
            <person name="Ichikawa N."/>
        </authorList>
    </citation>
    <scope>NUCLEOTIDE SEQUENCE [LARGE SCALE GENOMIC DNA]</scope>
    <source>
        <strain evidence="8 9">NBRC 3748</strain>
    </source>
</reference>
<dbReference type="InterPro" id="IPR010432">
    <property type="entry name" value="RDD"/>
</dbReference>
<dbReference type="EMBL" id="BJLQ01000022">
    <property type="protein sequence ID" value="GEA84902.1"/>
    <property type="molecule type" value="Genomic_DNA"/>
</dbReference>
<gene>
    <name evidence="8" type="ORF">CGE01nite_21530</name>
</gene>
<evidence type="ECO:0000256" key="4">
    <source>
        <dbReference type="ARBA" id="ARBA00022989"/>
    </source>
</evidence>
<dbReference type="InterPro" id="IPR000253">
    <property type="entry name" value="FHA_dom"/>
</dbReference>
<dbReference type="AlphaFoldDB" id="A0A4Y3KLL0"/>
<dbReference type="Proteomes" id="UP000320461">
    <property type="component" value="Unassembled WGS sequence"/>
</dbReference>
<feature type="domain" description="FHA" evidence="7">
    <location>
        <begin position="324"/>
        <end position="378"/>
    </location>
</feature>
<evidence type="ECO:0000313" key="8">
    <source>
        <dbReference type="EMBL" id="GEA84902.1"/>
    </source>
</evidence>
<keyword evidence="2" id="KW-0597">Phosphoprotein</keyword>
<dbReference type="InterPro" id="IPR008984">
    <property type="entry name" value="SMAD_FHA_dom_sf"/>
</dbReference>
<proteinExistence type="predicted"/>
<comment type="caution">
    <text evidence="8">The sequence shown here is derived from an EMBL/GenBank/DDBJ whole genome shotgun (WGS) entry which is preliminary data.</text>
</comment>
<dbReference type="GO" id="GO:0016020">
    <property type="term" value="C:membrane"/>
    <property type="evidence" value="ECO:0007669"/>
    <property type="project" value="UniProtKB-SubCell"/>
</dbReference>
<evidence type="ECO:0000256" key="3">
    <source>
        <dbReference type="ARBA" id="ARBA00022692"/>
    </source>
</evidence>
<dbReference type="PROSITE" id="PS50006">
    <property type="entry name" value="FHA_DOMAIN"/>
    <property type="match status" value="1"/>
</dbReference>
<dbReference type="OrthoDB" id="3254248at2"/>
<keyword evidence="4" id="KW-1133">Transmembrane helix</keyword>
<evidence type="ECO:0000256" key="5">
    <source>
        <dbReference type="ARBA" id="ARBA00023136"/>
    </source>
</evidence>
<organism evidence="8 9">
    <name type="scientific">Cellulomonas gelida</name>
    <dbReference type="NCBI Taxonomy" id="1712"/>
    <lineage>
        <taxon>Bacteria</taxon>
        <taxon>Bacillati</taxon>
        <taxon>Actinomycetota</taxon>
        <taxon>Actinomycetes</taxon>
        <taxon>Micrococcales</taxon>
        <taxon>Cellulomonadaceae</taxon>
        <taxon>Cellulomonas</taxon>
    </lineage>
</organism>
<keyword evidence="9" id="KW-1185">Reference proteome</keyword>
<feature type="region of interest" description="Disordered" evidence="6">
    <location>
        <begin position="37"/>
        <end position="77"/>
    </location>
</feature>
<dbReference type="Pfam" id="PF00498">
    <property type="entry name" value="FHA"/>
    <property type="match status" value="1"/>
</dbReference>
<dbReference type="CDD" id="cd00060">
    <property type="entry name" value="FHA"/>
    <property type="match status" value="1"/>
</dbReference>
<comment type="subcellular location">
    <subcellularLocation>
        <location evidence="1">Membrane</location>
        <topology evidence="1">Multi-pass membrane protein</topology>
    </subcellularLocation>
</comment>
<evidence type="ECO:0000259" key="7">
    <source>
        <dbReference type="PROSITE" id="PS50006"/>
    </source>
</evidence>
<evidence type="ECO:0000256" key="6">
    <source>
        <dbReference type="SAM" id="MobiDB-lite"/>
    </source>
</evidence>
<protein>
    <recommendedName>
        <fullName evidence="7">FHA domain-containing protein</fullName>
    </recommendedName>
</protein>
<dbReference type="Gene3D" id="2.60.200.20">
    <property type="match status" value="1"/>
</dbReference>